<keyword evidence="2" id="KW-1185">Reference proteome</keyword>
<evidence type="ECO:0000313" key="1">
    <source>
        <dbReference type="EMBL" id="MET8438660.1"/>
    </source>
</evidence>
<dbReference type="EMBL" id="JBEXIP010000066">
    <property type="protein sequence ID" value="MET8438660.1"/>
    <property type="molecule type" value="Genomic_DNA"/>
</dbReference>
<evidence type="ECO:0000313" key="2">
    <source>
        <dbReference type="Proteomes" id="UP001550044"/>
    </source>
</evidence>
<dbReference type="RefSeq" id="WP_356674799.1">
    <property type="nucleotide sequence ID" value="NZ_JBEXEF010000217.1"/>
</dbReference>
<comment type="caution">
    <text evidence="1">The sequence shown here is derived from an EMBL/GenBank/DDBJ whole genome shotgun (WGS) entry which is preliminary data.</text>
</comment>
<dbReference type="Proteomes" id="UP001550044">
    <property type="component" value="Unassembled WGS sequence"/>
</dbReference>
<accession>A0ABV2ULC6</accession>
<gene>
    <name evidence="1" type="ORF">ABZV61_39375</name>
</gene>
<reference evidence="1 2" key="1">
    <citation type="submission" date="2024-06" db="EMBL/GenBank/DDBJ databases">
        <title>The Natural Products Discovery Center: Release of the First 8490 Sequenced Strains for Exploring Actinobacteria Biosynthetic Diversity.</title>
        <authorList>
            <person name="Kalkreuter E."/>
            <person name="Kautsar S.A."/>
            <person name="Yang D."/>
            <person name="Bader C.D."/>
            <person name="Teijaro C.N."/>
            <person name="Fluegel L."/>
            <person name="Davis C.M."/>
            <person name="Simpson J.R."/>
            <person name="Lauterbach L."/>
            <person name="Steele A.D."/>
            <person name="Gui C."/>
            <person name="Meng S."/>
            <person name="Li G."/>
            <person name="Viehrig K."/>
            <person name="Ye F."/>
            <person name="Su P."/>
            <person name="Kiefer A.F."/>
            <person name="Nichols A."/>
            <person name="Cepeda A.J."/>
            <person name="Yan W."/>
            <person name="Fan B."/>
            <person name="Jiang Y."/>
            <person name="Adhikari A."/>
            <person name="Zheng C.-J."/>
            <person name="Schuster L."/>
            <person name="Cowan T.M."/>
            <person name="Smanski M.J."/>
            <person name="Chevrette M.G."/>
            <person name="De Carvalho L.P.S."/>
            <person name="Shen B."/>
        </authorList>
    </citation>
    <scope>NUCLEOTIDE SEQUENCE [LARGE SCALE GENOMIC DNA]</scope>
    <source>
        <strain evidence="1 2">NPDC005137</strain>
    </source>
</reference>
<proteinExistence type="predicted"/>
<organism evidence="1 2">
    <name type="scientific">Streptomyces sp. 900116325</name>
    <dbReference type="NCBI Taxonomy" id="3154295"/>
    <lineage>
        <taxon>Bacteria</taxon>
        <taxon>Bacillati</taxon>
        <taxon>Actinomycetota</taxon>
        <taxon>Actinomycetes</taxon>
        <taxon>Kitasatosporales</taxon>
        <taxon>Streptomycetaceae</taxon>
        <taxon>Streptomyces</taxon>
    </lineage>
</organism>
<name>A0ABV2ULC6_9ACTN</name>
<protein>
    <submittedName>
        <fullName evidence="1">Uncharacterized protein</fullName>
    </submittedName>
</protein>
<sequence length="47" mass="4867">MPALVYASSVGACSQGLRFQVLHTDDAAKARIDLATLLCRVTGSCVG</sequence>